<dbReference type="Proteomes" id="UP000054359">
    <property type="component" value="Unassembled WGS sequence"/>
</dbReference>
<dbReference type="InterPro" id="IPR003395">
    <property type="entry name" value="RecF/RecN/SMC_N"/>
</dbReference>
<sequence length="677" mass="77259">MIFANFPQLTFEYMDPVKNFDRRKVRGPACLQLELKDPKDAVALEVTAGGKLYNIIVDDELTGKLLLDRGQLKRRCTFIPLNKIIGRPIDNKIVQDAQALVGPRNALTALSRVDFTKDLTPAMEYVFGGTFVCPDMEYAKKVAFANNIQKRCVTLEGEVFDPSGTLSGGSTGNKGKLLASLAPVTRLKKEIMEKQNELTKLQKEIHNFRQVKDRYDTLNEQYELKENELQLLKSRIEQSNYHKQMEEFQKLQQALEEQYARLSACKEKQKSAEKLIKKLESTSSKSARENKVKEAEKAVANCKKKAVASLEKYNSVQGEVNGLKLEIEGIIEGLPTYEEQIEASSKLIAEWEKQLQEFEVERKEIKESVSLITEQVKTQKAVMKSHSSEISKITKEKESMMKQISHAELQMQQLEHDIKNCGDKAGDAQQKLKHLLEKHKWIEGQKKYFGVPNSEFDFQNFDLRGLSERLKELEQTKEKLHKCVNMRAQNMLSSVEEQFENLMKKKEVVLQDKKVIEDFIRELDERKRVSLREACEQVNKDFGSIFRTLLPGTNAKLVPQPGQTVLDGLEFKVAFGDVWKESLNELSGGQRSLVALSLILALLLFNPAPIYILDEVDAALDLSHTQNIGKMLRMHFKKSQFIIVSLKDGMFNNANVLFKTHFNDGMSSVTRTALRQK</sequence>
<dbReference type="InterPro" id="IPR027417">
    <property type="entry name" value="P-loop_NTPase"/>
</dbReference>
<keyword evidence="5" id="KW-1185">Reference proteome</keyword>
<feature type="non-terminal residue" evidence="4">
    <location>
        <position position="677"/>
    </location>
</feature>
<dbReference type="GO" id="GO:0005694">
    <property type="term" value="C:chromosome"/>
    <property type="evidence" value="ECO:0007669"/>
    <property type="project" value="InterPro"/>
</dbReference>
<dbReference type="Gene3D" id="3.40.50.300">
    <property type="entry name" value="P-loop containing nucleotide triphosphate hydrolases"/>
    <property type="match status" value="1"/>
</dbReference>
<accession>A0A087TW48</accession>
<dbReference type="STRING" id="407821.A0A087TW48"/>
<protein>
    <submittedName>
        <fullName evidence="4">Structural maintenance of chromosomes protein 2</fullName>
    </submittedName>
</protein>
<dbReference type="EMBL" id="KK117016">
    <property type="protein sequence ID" value="KFM69337.1"/>
    <property type="molecule type" value="Genomic_DNA"/>
</dbReference>
<keyword evidence="1 2" id="KW-0175">Coiled coil</keyword>
<proteinExistence type="predicted"/>
<dbReference type="SMART" id="SM00968">
    <property type="entry name" value="SMC_hinge"/>
    <property type="match status" value="1"/>
</dbReference>
<gene>
    <name evidence="4" type="ORF">X975_24967</name>
</gene>
<feature type="coiled-coil region" evidence="2">
    <location>
        <begin position="184"/>
        <end position="305"/>
    </location>
</feature>
<dbReference type="InterPro" id="IPR036277">
    <property type="entry name" value="SMC_hinge_sf"/>
</dbReference>
<name>A0A087TW48_STEMI</name>
<dbReference type="FunFam" id="3.40.50.300:FF:000385">
    <property type="entry name" value="Structural maintenance of chromosomes 2"/>
    <property type="match status" value="1"/>
</dbReference>
<feature type="domain" description="SMC hinge" evidence="3">
    <location>
        <begin position="23"/>
        <end position="143"/>
    </location>
</feature>
<evidence type="ECO:0000313" key="5">
    <source>
        <dbReference type="Proteomes" id="UP000054359"/>
    </source>
</evidence>
<dbReference type="Gene3D" id="1.20.1060.20">
    <property type="match status" value="1"/>
</dbReference>
<dbReference type="SUPFAM" id="SSF75553">
    <property type="entry name" value="Smc hinge domain"/>
    <property type="match status" value="1"/>
</dbReference>
<evidence type="ECO:0000313" key="4">
    <source>
        <dbReference type="EMBL" id="KFM69337.1"/>
    </source>
</evidence>
<evidence type="ECO:0000256" key="2">
    <source>
        <dbReference type="SAM" id="Coils"/>
    </source>
</evidence>
<dbReference type="GO" id="GO:0005524">
    <property type="term" value="F:ATP binding"/>
    <property type="evidence" value="ECO:0007669"/>
    <property type="project" value="InterPro"/>
</dbReference>
<organism evidence="4 5">
    <name type="scientific">Stegodyphus mimosarum</name>
    <name type="common">African social velvet spider</name>
    <dbReference type="NCBI Taxonomy" id="407821"/>
    <lineage>
        <taxon>Eukaryota</taxon>
        <taxon>Metazoa</taxon>
        <taxon>Ecdysozoa</taxon>
        <taxon>Arthropoda</taxon>
        <taxon>Chelicerata</taxon>
        <taxon>Arachnida</taxon>
        <taxon>Araneae</taxon>
        <taxon>Araneomorphae</taxon>
        <taxon>Entelegynae</taxon>
        <taxon>Eresoidea</taxon>
        <taxon>Eresidae</taxon>
        <taxon>Stegodyphus</taxon>
    </lineage>
</organism>
<dbReference type="Gene3D" id="1.10.287.1490">
    <property type="match status" value="1"/>
</dbReference>
<reference evidence="4 5" key="1">
    <citation type="submission" date="2013-11" db="EMBL/GenBank/DDBJ databases">
        <title>Genome sequencing of Stegodyphus mimosarum.</title>
        <authorList>
            <person name="Bechsgaard J."/>
        </authorList>
    </citation>
    <scope>NUCLEOTIDE SEQUENCE [LARGE SCALE GENOMIC DNA]</scope>
</reference>
<dbReference type="Pfam" id="PF06470">
    <property type="entry name" value="SMC_hinge"/>
    <property type="match status" value="1"/>
</dbReference>
<dbReference type="OrthoDB" id="6424661at2759"/>
<evidence type="ECO:0000256" key="1">
    <source>
        <dbReference type="ARBA" id="ARBA00023054"/>
    </source>
</evidence>
<feature type="coiled-coil region" evidence="2">
    <location>
        <begin position="463"/>
        <end position="512"/>
    </location>
</feature>
<dbReference type="SUPFAM" id="SSF52540">
    <property type="entry name" value="P-loop containing nucleoside triphosphate hydrolases"/>
    <property type="match status" value="1"/>
</dbReference>
<dbReference type="InterPro" id="IPR010935">
    <property type="entry name" value="SMC_hinge"/>
</dbReference>
<dbReference type="PANTHER" id="PTHR43977">
    <property type="entry name" value="STRUCTURAL MAINTENANCE OF CHROMOSOMES PROTEIN 3"/>
    <property type="match status" value="1"/>
</dbReference>
<feature type="coiled-coil region" evidence="2">
    <location>
        <begin position="334"/>
        <end position="431"/>
    </location>
</feature>
<dbReference type="AlphaFoldDB" id="A0A087TW48"/>
<dbReference type="Pfam" id="PF02463">
    <property type="entry name" value="SMC_N"/>
    <property type="match status" value="1"/>
</dbReference>
<dbReference type="OMA" id="TEQCELE"/>
<evidence type="ECO:0000259" key="3">
    <source>
        <dbReference type="SMART" id="SM00968"/>
    </source>
</evidence>
<dbReference type="Gene3D" id="3.30.70.1620">
    <property type="match status" value="1"/>
</dbReference>
<dbReference type="GO" id="GO:0051276">
    <property type="term" value="P:chromosome organization"/>
    <property type="evidence" value="ECO:0007669"/>
    <property type="project" value="InterPro"/>
</dbReference>